<dbReference type="InterPro" id="IPR001128">
    <property type="entry name" value="Cyt_P450"/>
</dbReference>
<sequence>MLQQILNLLSAVLTAVIVSKAFAFFTSLAAARRFAVGSPIPFVTIPWYRESGWFWLLSPWLAPYLEKLPFRLGHWVRYKKRDFSWAHKGRLPREELKSDVFWTAAVEGCLLHVSDADVVTQIVHRWKDFPKSEFYYNDLTWFGENVITTEGSDWQRHRKVTGPSFNERNSDLVFQESLSQAKAMLASFTHKGDGTPSTPGTEPVVKDLVFWMKVIALNVLSGAAFNRHISWPMNSIGSSDANHAGELIDGSSDPGTIDPCVHLLSWQHCMNAIMEHFYFLIGLSQWQLEHAPWKFLRDLPAAYIEFMDYIQEMIDDASGDNDDDDDDDDDDETEDKIPTHSDDSTSTNPLLRRNDLLSNILRANANDQLDDSEITGNICILLIAGHETSASLLETALILLATEPDFQQTIQDEIDTIWAGKKAGEDLTYADYPKMATIMALMLETLRLYPPIINLFKTTYTPQVLTYRSQPLPIPADTTIFLEAVSLHRNPLYWSPNPDSFHPRRWLKPPSYSPPPGTLSESPAHANLLCPQKGSFIPFGAGMRSCLGKKFAQVEFCTIVAVLLRECSIELVDDGDGKGWEEKRREALECLDRRGTIIALRMLGKVKVRFVRRGYESFPVRNGKMTS</sequence>
<gene>
    <name evidence="7" type="ORF">NA56DRAFT_656880</name>
</gene>
<accession>A0A2J6QBG0</accession>
<evidence type="ECO:0000256" key="5">
    <source>
        <dbReference type="RuleBase" id="RU000461"/>
    </source>
</evidence>
<feature type="region of interest" description="Disordered" evidence="6">
    <location>
        <begin position="315"/>
        <end position="350"/>
    </location>
</feature>
<comment type="cofactor">
    <cofactor evidence="1 4">
        <name>heme</name>
        <dbReference type="ChEBI" id="CHEBI:30413"/>
    </cofactor>
</comment>
<dbReference type="GO" id="GO:0016705">
    <property type="term" value="F:oxidoreductase activity, acting on paired donors, with incorporation or reduction of molecular oxygen"/>
    <property type="evidence" value="ECO:0007669"/>
    <property type="project" value="InterPro"/>
</dbReference>
<name>A0A2J6QBG0_9HELO</name>
<keyword evidence="3 4" id="KW-0408">Iron</keyword>
<dbReference type="OrthoDB" id="1470350at2759"/>
<keyword evidence="2 4" id="KW-0479">Metal-binding</keyword>
<dbReference type="STRING" id="1745343.A0A2J6QBG0"/>
<evidence type="ECO:0000313" key="8">
    <source>
        <dbReference type="Proteomes" id="UP000235672"/>
    </source>
</evidence>
<dbReference type="InterPro" id="IPR002401">
    <property type="entry name" value="Cyt_P450_E_grp-I"/>
</dbReference>
<dbReference type="EMBL" id="KZ613474">
    <property type="protein sequence ID" value="PMD23603.1"/>
    <property type="molecule type" value="Genomic_DNA"/>
</dbReference>
<proteinExistence type="inferred from homology"/>
<evidence type="ECO:0000256" key="1">
    <source>
        <dbReference type="ARBA" id="ARBA00001971"/>
    </source>
</evidence>
<dbReference type="InterPro" id="IPR036396">
    <property type="entry name" value="Cyt_P450_sf"/>
</dbReference>
<dbReference type="PANTHER" id="PTHR24305:SF223">
    <property type="entry name" value="CYTOCHROME P450-DIT2"/>
    <property type="match status" value="1"/>
</dbReference>
<dbReference type="SUPFAM" id="SSF48264">
    <property type="entry name" value="Cytochrome P450"/>
    <property type="match status" value="1"/>
</dbReference>
<dbReference type="Pfam" id="PF00067">
    <property type="entry name" value="p450"/>
    <property type="match status" value="1"/>
</dbReference>
<comment type="similarity">
    <text evidence="5">Belongs to the cytochrome P450 family.</text>
</comment>
<evidence type="ECO:0000256" key="2">
    <source>
        <dbReference type="ARBA" id="ARBA00022723"/>
    </source>
</evidence>
<organism evidence="7 8">
    <name type="scientific">Hyaloscypha hepaticicola</name>
    <dbReference type="NCBI Taxonomy" id="2082293"/>
    <lineage>
        <taxon>Eukaryota</taxon>
        <taxon>Fungi</taxon>
        <taxon>Dikarya</taxon>
        <taxon>Ascomycota</taxon>
        <taxon>Pezizomycotina</taxon>
        <taxon>Leotiomycetes</taxon>
        <taxon>Helotiales</taxon>
        <taxon>Hyaloscyphaceae</taxon>
        <taxon>Hyaloscypha</taxon>
    </lineage>
</organism>
<evidence type="ECO:0000313" key="7">
    <source>
        <dbReference type="EMBL" id="PMD23603.1"/>
    </source>
</evidence>
<dbReference type="PANTHER" id="PTHR24305">
    <property type="entry name" value="CYTOCHROME P450"/>
    <property type="match status" value="1"/>
</dbReference>
<dbReference type="PROSITE" id="PS00086">
    <property type="entry name" value="CYTOCHROME_P450"/>
    <property type="match status" value="1"/>
</dbReference>
<dbReference type="PRINTS" id="PR00385">
    <property type="entry name" value="P450"/>
</dbReference>
<dbReference type="InterPro" id="IPR050121">
    <property type="entry name" value="Cytochrome_P450_monoxygenase"/>
</dbReference>
<feature type="binding site" description="axial binding residue" evidence="4">
    <location>
        <position position="546"/>
    </location>
    <ligand>
        <name>heme</name>
        <dbReference type="ChEBI" id="CHEBI:30413"/>
    </ligand>
    <ligandPart>
        <name>Fe</name>
        <dbReference type="ChEBI" id="CHEBI:18248"/>
    </ligandPart>
</feature>
<feature type="compositionally biased region" description="Acidic residues" evidence="6">
    <location>
        <begin position="315"/>
        <end position="334"/>
    </location>
</feature>
<dbReference type="InterPro" id="IPR017972">
    <property type="entry name" value="Cyt_P450_CS"/>
</dbReference>
<keyword evidence="5" id="KW-0560">Oxidoreductase</keyword>
<keyword evidence="5" id="KW-0503">Monooxygenase</keyword>
<dbReference type="Proteomes" id="UP000235672">
    <property type="component" value="Unassembled WGS sequence"/>
</dbReference>
<dbReference type="AlphaFoldDB" id="A0A2J6QBG0"/>
<evidence type="ECO:0000256" key="4">
    <source>
        <dbReference type="PIRSR" id="PIRSR602401-1"/>
    </source>
</evidence>
<dbReference type="GO" id="GO:0020037">
    <property type="term" value="F:heme binding"/>
    <property type="evidence" value="ECO:0007669"/>
    <property type="project" value="InterPro"/>
</dbReference>
<dbReference type="PRINTS" id="PR00463">
    <property type="entry name" value="EP450I"/>
</dbReference>
<protein>
    <submittedName>
        <fullName evidence="7">Cytochrome P450</fullName>
    </submittedName>
</protein>
<reference evidence="7 8" key="1">
    <citation type="submission" date="2016-05" db="EMBL/GenBank/DDBJ databases">
        <title>A degradative enzymes factory behind the ericoid mycorrhizal symbiosis.</title>
        <authorList>
            <consortium name="DOE Joint Genome Institute"/>
            <person name="Martino E."/>
            <person name="Morin E."/>
            <person name="Grelet G."/>
            <person name="Kuo A."/>
            <person name="Kohler A."/>
            <person name="Daghino S."/>
            <person name="Barry K."/>
            <person name="Choi C."/>
            <person name="Cichocki N."/>
            <person name="Clum A."/>
            <person name="Copeland A."/>
            <person name="Hainaut M."/>
            <person name="Haridas S."/>
            <person name="Labutti K."/>
            <person name="Lindquist E."/>
            <person name="Lipzen A."/>
            <person name="Khouja H.-R."/>
            <person name="Murat C."/>
            <person name="Ohm R."/>
            <person name="Olson A."/>
            <person name="Spatafora J."/>
            <person name="Veneault-Fourrey C."/>
            <person name="Henrissat B."/>
            <person name="Grigoriev I."/>
            <person name="Martin F."/>
            <person name="Perotto S."/>
        </authorList>
    </citation>
    <scope>NUCLEOTIDE SEQUENCE [LARGE SCALE GENOMIC DNA]</scope>
    <source>
        <strain evidence="7 8">UAMH 7357</strain>
    </source>
</reference>
<evidence type="ECO:0000256" key="3">
    <source>
        <dbReference type="ARBA" id="ARBA00023004"/>
    </source>
</evidence>
<keyword evidence="4 5" id="KW-0349">Heme</keyword>
<dbReference type="Gene3D" id="1.10.630.10">
    <property type="entry name" value="Cytochrome P450"/>
    <property type="match status" value="1"/>
</dbReference>
<dbReference type="GO" id="GO:0004497">
    <property type="term" value="F:monooxygenase activity"/>
    <property type="evidence" value="ECO:0007669"/>
    <property type="project" value="UniProtKB-KW"/>
</dbReference>
<evidence type="ECO:0000256" key="6">
    <source>
        <dbReference type="SAM" id="MobiDB-lite"/>
    </source>
</evidence>
<dbReference type="GO" id="GO:0005506">
    <property type="term" value="F:iron ion binding"/>
    <property type="evidence" value="ECO:0007669"/>
    <property type="project" value="InterPro"/>
</dbReference>
<keyword evidence="8" id="KW-1185">Reference proteome</keyword>